<dbReference type="Ensembl" id="ENSCVAT00000006108.1">
    <property type="protein sequence ID" value="ENSCVAP00000023682.1"/>
    <property type="gene ID" value="ENSCVAG00000007225.1"/>
</dbReference>
<dbReference type="PROSITE" id="PS00626">
    <property type="entry name" value="RCC1_2"/>
    <property type="match status" value="1"/>
</dbReference>
<keyword evidence="2" id="KW-1185">Reference proteome</keyword>
<sequence>MYIFSFNIYIAPGKNHKYRGQLGLGKEIAAGGDHTLFLTLSGLVYCCGANKFGQLGVNRVDEKGIQTDFISFTLFSSRHLSCFDEL</sequence>
<dbReference type="AlphaFoldDB" id="A0A3Q2DVH2"/>
<reference evidence="1" key="2">
    <citation type="submission" date="2025-09" db="UniProtKB">
        <authorList>
            <consortium name="Ensembl"/>
        </authorList>
    </citation>
    <scope>IDENTIFICATION</scope>
</reference>
<dbReference type="STRING" id="28743.ENSCVAP00000023682"/>
<proteinExistence type="predicted"/>
<protein>
    <submittedName>
        <fullName evidence="1">Uncharacterized protein</fullName>
    </submittedName>
</protein>
<evidence type="ECO:0000313" key="2">
    <source>
        <dbReference type="Proteomes" id="UP000265020"/>
    </source>
</evidence>
<reference evidence="1" key="1">
    <citation type="submission" date="2025-08" db="UniProtKB">
        <authorList>
            <consortium name="Ensembl"/>
        </authorList>
    </citation>
    <scope>IDENTIFICATION</scope>
</reference>
<evidence type="ECO:0000313" key="1">
    <source>
        <dbReference type="Ensembl" id="ENSCVAP00000023682.1"/>
    </source>
</evidence>
<dbReference type="Proteomes" id="UP000265020">
    <property type="component" value="Unassembled WGS sequence"/>
</dbReference>
<organism evidence="1 2">
    <name type="scientific">Cyprinodon variegatus</name>
    <name type="common">Sheepshead minnow</name>
    <dbReference type="NCBI Taxonomy" id="28743"/>
    <lineage>
        <taxon>Eukaryota</taxon>
        <taxon>Metazoa</taxon>
        <taxon>Chordata</taxon>
        <taxon>Craniata</taxon>
        <taxon>Vertebrata</taxon>
        <taxon>Euteleostomi</taxon>
        <taxon>Actinopterygii</taxon>
        <taxon>Neopterygii</taxon>
        <taxon>Teleostei</taxon>
        <taxon>Neoteleostei</taxon>
        <taxon>Acanthomorphata</taxon>
        <taxon>Ovalentaria</taxon>
        <taxon>Atherinomorphae</taxon>
        <taxon>Cyprinodontiformes</taxon>
        <taxon>Cyprinodontidae</taxon>
        <taxon>Cyprinodon</taxon>
    </lineage>
</organism>
<accession>A0A3Q2DVH2</accession>
<name>A0A3Q2DVH2_CYPVA</name>
<dbReference type="InterPro" id="IPR000408">
    <property type="entry name" value="Reg_chr_condens"/>
</dbReference>
<dbReference type="GeneTree" id="ENSGT00940000179256"/>
<dbReference type="InterPro" id="IPR009091">
    <property type="entry name" value="RCC1/BLIP-II"/>
</dbReference>
<dbReference type="Gene3D" id="2.130.10.30">
    <property type="entry name" value="Regulator of chromosome condensation 1/beta-lactamase-inhibitor protein II"/>
    <property type="match status" value="1"/>
</dbReference>
<dbReference type="SUPFAM" id="SSF50985">
    <property type="entry name" value="RCC1/BLIP-II"/>
    <property type="match status" value="1"/>
</dbReference>
<dbReference type="Pfam" id="PF13540">
    <property type="entry name" value="RCC1_2"/>
    <property type="match status" value="1"/>
</dbReference>